<feature type="non-terminal residue" evidence="11">
    <location>
        <position position="832"/>
    </location>
</feature>
<comment type="function">
    <text evidence="1 8">Reversible hydration of carbon dioxide.</text>
</comment>
<organism evidence="11 12">
    <name type="scientific">Effrenium voratum</name>
    <dbReference type="NCBI Taxonomy" id="2562239"/>
    <lineage>
        <taxon>Eukaryota</taxon>
        <taxon>Sar</taxon>
        <taxon>Alveolata</taxon>
        <taxon>Dinophyceae</taxon>
        <taxon>Suessiales</taxon>
        <taxon>Symbiodiniaceae</taxon>
        <taxon>Effrenium</taxon>
    </lineage>
</organism>
<dbReference type="PANTHER" id="PTHR18952">
    <property type="entry name" value="CARBONIC ANHYDRASE"/>
    <property type="match status" value="1"/>
</dbReference>
<feature type="compositionally biased region" description="Basic and acidic residues" evidence="9">
    <location>
        <begin position="472"/>
        <end position="488"/>
    </location>
</feature>
<evidence type="ECO:0000313" key="12">
    <source>
        <dbReference type="Proteomes" id="UP001178507"/>
    </source>
</evidence>
<evidence type="ECO:0000256" key="8">
    <source>
        <dbReference type="RuleBase" id="RU367011"/>
    </source>
</evidence>
<evidence type="ECO:0000313" key="11">
    <source>
        <dbReference type="EMBL" id="CAJ1378515.1"/>
    </source>
</evidence>
<evidence type="ECO:0000256" key="1">
    <source>
        <dbReference type="ARBA" id="ARBA00002904"/>
    </source>
</evidence>
<evidence type="ECO:0000256" key="4">
    <source>
        <dbReference type="ARBA" id="ARBA00022723"/>
    </source>
</evidence>
<comment type="catalytic activity">
    <reaction evidence="7 8">
        <text>hydrogencarbonate + H(+) = CO2 + H2O</text>
        <dbReference type="Rhea" id="RHEA:10748"/>
        <dbReference type="ChEBI" id="CHEBI:15377"/>
        <dbReference type="ChEBI" id="CHEBI:15378"/>
        <dbReference type="ChEBI" id="CHEBI:16526"/>
        <dbReference type="ChEBI" id="CHEBI:17544"/>
        <dbReference type="EC" id="4.2.1.1"/>
    </reaction>
</comment>
<feature type="region of interest" description="Disordered" evidence="9">
    <location>
        <begin position="446"/>
        <end position="488"/>
    </location>
</feature>
<dbReference type="CDD" id="cd00326">
    <property type="entry name" value="alpha_CA"/>
    <property type="match status" value="1"/>
</dbReference>
<dbReference type="SUPFAM" id="SSF51069">
    <property type="entry name" value="Carbonic anhydrase"/>
    <property type="match status" value="3"/>
</dbReference>
<name>A0AA36I002_9DINO</name>
<gene>
    <name evidence="11" type="ORF">EVOR1521_LOCUS7035</name>
</gene>
<dbReference type="InterPro" id="IPR018338">
    <property type="entry name" value="Carbonic_anhydrase_a-class_CS"/>
</dbReference>
<keyword evidence="5 8" id="KW-0862">Zinc</keyword>
<comment type="cofactor">
    <cofactor evidence="8">
        <name>Zn(2+)</name>
        <dbReference type="ChEBI" id="CHEBI:29105"/>
    </cofactor>
</comment>
<dbReference type="InterPro" id="IPR036398">
    <property type="entry name" value="CA_dom_sf"/>
</dbReference>
<accession>A0AA36I002</accession>
<evidence type="ECO:0000256" key="9">
    <source>
        <dbReference type="SAM" id="MobiDB-lite"/>
    </source>
</evidence>
<evidence type="ECO:0000256" key="5">
    <source>
        <dbReference type="ARBA" id="ARBA00022833"/>
    </source>
</evidence>
<feature type="domain" description="Alpha-carbonic anhydrase" evidence="10">
    <location>
        <begin position="50"/>
        <end position="321"/>
    </location>
</feature>
<comment type="caution">
    <text evidence="11">The sequence shown here is derived from an EMBL/GenBank/DDBJ whole genome shotgun (WGS) entry which is preliminary data.</text>
</comment>
<dbReference type="Gene3D" id="3.10.200.10">
    <property type="entry name" value="Alpha carbonic anhydrase"/>
    <property type="match status" value="3"/>
</dbReference>
<evidence type="ECO:0000256" key="6">
    <source>
        <dbReference type="ARBA" id="ARBA00023239"/>
    </source>
</evidence>
<dbReference type="EMBL" id="CAUJNA010000548">
    <property type="protein sequence ID" value="CAJ1378515.1"/>
    <property type="molecule type" value="Genomic_DNA"/>
</dbReference>
<evidence type="ECO:0000256" key="2">
    <source>
        <dbReference type="ARBA" id="ARBA00010718"/>
    </source>
</evidence>
<dbReference type="InterPro" id="IPR023561">
    <property type="entry name" value="Carbonic_anhydrase_a-class"/>
</dbReference>
<evidence type="ECO:0000256" key="7">
    <source>
        <dbReference type="ARBA" id="ARBA00048348"/>
    </source>
</evidence>
<reference evidence="11" key="1">
    <citation type="submission" date="2023-08" db="EMBL/GenBank/DDBJ databases">
        <authorList>
            <person name="Chen Y."/>
            <person name="Shah S."/>
            <person name="Dougan E. K."/>
            <person name="Thang M."/>
            <person name="Chan C."/>
        </authorList>
    </citation>
    <scope>NUCLEOTIDE SEQUENCE</scope>
</reference>
<keyword evidence="8" id="KW-0732">Signal</keyword>
<feature type="domain" description="Alpha-carbonic anhydrase" evidence="10">
    <location>
        <begin position="631"/>
        <end position="832"/>
    </location>
</feature>
<dbReference type="AlphaFoldDB" id="A0AA36I002"/>
<sequence length="832" mass="91583">MSFSRGLFLGLLALGAADDRRLQAYGGCPRWESTTFSDEMSPFGWPLTPNDWSFAEEGNWPDKYLACGGMRQSPISIPLHDTACGIDRVGEPDGALKDAAFYTVVSGADVKVSHYMRTIHVDGAFGILKLKGESGEEVEYEAISAHITAPSMHKMDDKHYAAELLVLHKPKGAIDMVNEGVIVSVLFDDTNGSESHLFAHFGFPADGTPSPGKKWPQPHYIDLAEALSEALEGSSYQYDGSVPVPPCHETIKYFVLGQVQPILTTQAKAVEEVLGCWGGGMLKRTVVGGHGGNCRSVKKDDLVIGGPHHGPTCEAAVASHTSYRLAACWDYGMSEAERASCVQSPIDIMPSMASTAESTKPQFNLRPIKSARLKPGNYSLEAYPLEIGAPAPLPNFGTIMILGKKYMVRKISVKPISSHTYGDERYVGEVQIEALVFGDEISTAAQGKGGTAAGHADDHSDAGHSASHRRLQHEEGPGHTTAHAHDDGDQTHRVVVLVPIKLGVESSLLRELGLPFQAYREAIKDQHEYRIEQTIDLQAGIMPSLEGDWLFYSGGLVQPGCPKWGVRWIAFTTPITASLLQMNYLALAVSGTDSTRMHPVEMSPQDYSTKVFLNGLPSWSLSWHSWPCGNEPWNYDDVHCWAEQYPVCGTGKKQSPINILPSDVQMEGSSSFLHRVDWKPVKELRIANNGHSLQVTSDMLGYIQLIGEDGFPEFYDVGQFHLHMPSEHMINGRQFAAELHIVHTRQRYVGTSPESHDAFPLVVLGFMFDIGEHENLFLKQFFLGEEIIPNGTYKTARKPIDLMRSLGPALDGNFYRYDGSFTTPDCHEDLKW</sequence>
<keyword evidence="12" id="KW-1185">Reference proteome</keyword>
<dbReference type="PANTHER" id="PTHR18952:SF265">
    <property type="entry name" value="CARBONIC ANHYDRASE"/>
    <property type="match status" value="1"/>
</dbReference>
<dbReference type="PROSITE" id="PS00162">
    <property type="entry name" value="ALPHA_CA_1"/>
    <property type="match status" value="1"/>
</dbReference>
<dbReference type="GO" id="GO:0004089">
    <property type="term" value="F:carbonate dehydratase activity"/>
    <property type="evidence" value="ECO:0007669"/>
    <property type="project" value="UniProtKB-UniRule"/>
</dbReference>
<dbReference type="PROSITE" id="PS51144">
    <property type="entry name" value="ALPHA_CA_2"/>
    <property type="match status" value="2"/>
</dbReference>
<keyword evidence="4 8" id="KW-0479">Metal-binding</keyword>
<proteinExistence type="inferred from homology"/>
<dbReference type="GO" id="GO:0008270">
    <property type="term" value="F:zinc ion binding"/>
    <property type="evidence" value="ECO:0007669"/>
    <property type="project" value="UniProtKB-UniRule"/>
</dbReference>
<comment type="similarity">
    <text evidence="2 8">Belongs to the alpha-carbonic anhydrase family.</text>
</comment>
<dbReference type="EC" id="4.2.1.1" evidence="3 8"/>
<dbReference type="SMART" id="SM01057">
    <property type="entry name" value="Carb_anhydrase"/>
    <property type="match status" value="1"/>
</dbReference>
<dbReference type="InterPro" id="IPR001148">
    <property type="entry name" value="CA_dom"/>
</dbReference>
<dbReference type="Proteomes" id="UP001178507">
    <property type="component" value="Unassembled WGS sequence"/>
</dbReference>
<evidence type="ECO:0000256" key="3">
    <source>
        <dbReference type="ARBA" id="ARBA00012925"/>
    </source>
</evidence>
<dbReference type="Pfam" id="PF00194">
    <property type="entry name" value="Carb_anhydrase"/>
    <property type="match status" value="2"/>
</dbReference>
<evidence type="ECO:0000259" key="10">
    <source>
        <dbReference type="PROSITE" id="PS51144"/>
    </source>
</evidence>
<feature type="chain" id="PRO_5041490732" description="Carbonic anhydrase" evidence="8">
    <location>
        <begin position="18"/>
        <end position="832"/>
    </location>
</feature>
<keyword evidence="6 8" id="KW-0456">Lyase</keyword>
<protein>
    <recommendedName>
        <fullName evidence="3 8">Carbonic anhydrase</fullName>
        <ecNumber evidence="3 8">4.2.1.1</ecNumber>
    </recommendedName>
</protein>
<feature type="signal peptide" evidence="8">
    <location>
        <begin position="1"/>
        <end position="17"/>
    </location>
</feature>